<dbReference type="KEGG" id="hut:Huta_0034"/>
<dbReference type="EMBL" id="CP001687">
    <property type="protein sequence ID" value="ACV10223.1"/>
    <property type="molecule type" value="Genomic_DNA"/>
</dbReference>
<dbReference type="InterPro" id="IPR018720">
    <property type="entry name" value="DUF2249"/>
</dbReference>
<evidence type="ECO:0000259" key="1">
    <source>
        <dbReference type="Pfam" id="PF10006"/>
    </source>
</evidence>
<name>C7NNJ5_HALUD</name>
<evidence type="ECO:0000313" key="2">
    <source>
        <dbReference type="EMBL" id="ACV10223.1"/>
    </source>
</evidence>
<dbReference type="Pfam" id="PF10006">
    <property type="entry name" value="DUF2249"/>
    <property type="match status" value="1"/>
</dbReference>
<feature type="domain" description="DUF2249" evidence="1">
    <location>
        <begin position="11"/>
        <end position="76"/>
    </location>
</feature>
<sequence length="77" mass="8680">MEQHAEAHEATLDAREIDGEPFEAIMDGLATLSEDGSFLLINSFEPEPLYDVLQARGFTHETEQVGPQKYHVEIRHA</sequence>
<dbReference type="RefSeq" id="WP_012795100.1">
    <property type="nucleotide sequence ID" value="NC_013158.1"/>
</dbReference>
<dbReference type="eggNOG" id="arCOG03929">
    <property type="taxonomic scope" value="Archaea"/>
</dbReference>
<proteinExistence type="predicted"/>
<gene>
    <name evidence="2" type="ordered locus">Huta_0034</name>
</gene>
<evidence type="ECO:0000313" key="3">
    <source>
        <dbReference type="Proteomes" id="UP000002071"/>
    </source>
</evidence>
<dbReference type="GeneID" id="8382294"/>
<dbReference type="Proteomes" id="UP000002071">
    <property type="component" value="Chromosome"/>
</dbReference>
<accession>C7NNJ5</accession>
<dbReference type="HOGENOM" id="CLU_157868_1_0_2"/>
<keyword evidence="3" id="KW-1185">Reference proteome</keyword>
<dbReference type="AlphaFoldDB" id="C7NNJ5"/>
<dbReference type="OrthoDB" id="281801at2157"/>
<protein>
    <recommendedName>
        <fullName evidence="1">DUF2249 domain-containing protein</fullName>
    </recommendedName>
</protein>
<organism evidence="2 3">
    <name type="scientific">Halorhabdus utahensis (strain DSM 12940 / JCM 11049 / AX-2)</name>
    <dbReference type="NCBI Taxonomy" id="519442"/>
    <lineage>
        <taxon>Archaea</taxon>
        <taxon>Methanobacteriati</taxon>
        <taxon>Methanobacteriota</taxon>
        <taxon>Stenosarchaea group</taxon>
        <taxon>Halobacteria</taxon>
        <taxon>Halobacteriales</taxon>
        <taxon>Haloarculaceae</taxon>
        <taxon>Halorhabdus</taxon>
    </lineage>
</organism>
<reference evidence="2 3" key="1">
    <citation type="journal article" date="2009" name="Stand. Genomic Sci.">
        <title>Complete genome sequence of Halorhabdus utahensis type strain (AX-2).</title>
        <authorList>
            <person name="Anderson I."/>
            <person name="Tindall B.J."/>
            <person name="Pomrenke H."/>
            <person name="Goker M."/>
            <person name="Lapidus A."/>
            <person name="Nolan M."/>
            <person name="Copeland A."/>
            <person name="Glavina Del Rio T."/>
            <person name="Chen F."/>
            <person name="Tice H."/>
            <person name="Cheng J.F."/>
            <person name="Lucas S."/>
            <person name="Chertkov O."/>
            <person name="Bruce D."/>
            <person name="Brettin T."/>
            <person name="Detter J.C."/>
            <person name="Han C."/>
            <person name="Goodwin L."/>
            <person name="Land M."/>
            <person name="Hauser L."/>
            <person name="Chang Y.J."/>
            <person name="Jeffries C.D."/>
            <person name="Pitluck S."/>
            <person name="Pati A."/>
            <person name="Mavromatis K."/>
            <person name="Ivanova N."/>
            <person name="Ovchinnikova G."/>
            <person name="Chen A."/>
            <person name="Palaniappan K."/>
            <person name="Chain P."/>
            <person name="Rohde M."/>
            <person name="Bristow J."/>
            <person name="Eisen J.A."/>
            <person name="Markowitz V."/>
            <person name="Hugenholtz P."/>
            <person name="Kyrpides N.C."/>
            <person name="Klenk H.P."/>
        </authorList>
    </citation>
    <scope>NUCLEOTIDE SEQUENCE [LARGE SCALE GENOMIC DNA]</scope>
    <source>
        <strain evidence="3">DSM 12940 / JCM 11049 / AX-2</strain>
    </source>
</reference>
<dbReference type="STRING" id="519442.Huta_0034"/>